<dbReference type="GO" id="GO:0005524">
    <property type="term" value="F:ATP binding"/>
    <property type="evidence" value="ECO:0007669"/>
    <property type="project" value="InterPro"/>
</dbReference>
<dbReference type="PANTHER" id="PTHR44167:SF24">
    <property type="entry name" value="SERINE_THREONINE-PROTEIN KINASE CHK2"/>
    <property type="match status" value="1"/>
</dbReference>
<dbReference type="PROSITE" id="PS50011">
    <property type="entry name" value="PROTEIN_KINASE_DOM"/>
    <property type="match status" value="1"/>
</dbReference>
<dbReference type="SMART" id="SM00220">
    <property type="entry name" value="S_TKc"/>
    <property type="match status" value="1"/>
</dbReference>
<evidence type="ECO:0000313" key="3">
    <source>
        <dbReference type="Proteomes" id="UP001219355"/>
    </source>
</evidence>
<dbReference type="InterPro" id="IPR011009">
    <property type="entry name" value="Kinase-like_dom_sf"/>
</dbReference>
<sequence length="353" mass="40973">MSLPSLFTIGQQLRGRAGHYRITKQLSEFVYSALYRFIDSNQNEQPVVIKSVAGHWRLQNERDILHRFQSAPHLRPLLDEIEDPREPPAIVLRHLDDDLTRATATKQQRLTRQEIKFVARNVLEALRTLHAEGYVHTGMKSGPFYYICAYTIYLINILVNYGKGEYRFSEVQLADCGGVVSDQSEFAKKGILTGTNVFRAPEVHLEIPWGIASDIWSFGVTIWGLNFHLFEPRNKDAEESYDLQVLMKQHEWFGPFPHSMKEIVDEGADKIVAYIYGKVERVGAFLYAKEREICEADKAFILRIMKLDPRDRPTAVELLKDEWFTEQSERTVGSYLMEEWEELQRQKDSGRQQ</sequence>
<dbReference type="SUPFAM" id="SSF56112">
    <property type="entry name" value="Protein kinase-like (PK-like)"/>
    <property type="match status" value="1"/>
</dbReference>
<feature type="domain" description="Protein kinase" evidence="1">
    <location>
        <begin position="20"/>
        <end position="324"/>
    </location>
</feature>
<name>A0AAF0IMS9_9EURO</name>
<gene>
    <name evidence="2" type="ORF">PRK78_007507</name>
</gene>
<dbReference type="Pfam" id="PF00069">
    <property type="entry name" value="Pkinase"/>
    <property type="match status" value="1"/>
</dbReference>
<dbReference type="Proteomes" id="UP001219355">
    <property type="component" value="Chromosome 5"/>
</dbReference>
<dbReference type="InterPro" id="IPR000719">
    <property type="entry name" value="Prot_kinase_dom"/>
</dbReference>
<proteinExistence type="predicted"/>
<reference evidence="2" key="1">
    <citation type="submission" date="2023-03" db="EMBL/GenBank/DDBJ databases">
        <title>Emydomyces testavorans Genome Sequence.</title>
        <authorList>
            <person name="Hoyer L."/>
        </authorList>
    </citation>
    <scope>NUCLEOTIDE SEQUENCE</scope>
    <source>
        <strain evidence="2">16-2883</strain>
    </source>
</reference>
<keyword evidence="3" id="KW-1185">Reference proteome</keyword>
<accession>A0AAF0IMS9</accession>
<dbReference type="GO" id="GO:0004672">
    <property type="term" value="F:protein kinase activity"/>
    <property type="evidence" value="ECO:0007669"/>
    <property type="project" value="InterPro"/>
</dbReference>
<evidence type="ECO:0000259" key="1">
    <source>
        <dbReference type="PROSITE" id="PS50011"/>
    </source>
</evidence>
<dbReference type="PANTHER" id="PTHR44167">
    <property type="entry name" value="OVARIAN-SPECIFIC SERINE/THREONINE-PROTEIN KINASE LOK-RELATED"/>
    <property type="match status" value="1"/>
</dbReference>
<dbReference type="EMBL" id="CP120631">
    <property type="protein sequence ID" value="WEW62007.1"/>
    <property type="molecule type" value="Genomic_DNA"/>
</dbReference>
<dbReference type="AlphaFoldDB" id="A0AAF0IMS9"/>
<evidence type="ECO:0000313" key="2">
    <source>
        <dbReference type="EMBL" id="WEW62007.1"/>
    </source>
</evidence>
<organism evidence="2 3">
    <name type="scientific">Emydomyces testavorans</name>
    <dbReference type="NCBI Taxonomy" id="2070801"/>
    <lineage>
        <taxon>Eukaryota</taxon>
        <taxon>Fungi</taxon>
        <taxon>Dikarya</taxon>
        <taxon>Ascomycota</taxon>
        <taxon>Pezizomycotina</taxon>
        <taxon>Eurotiomycetes</taxon>
        <taxon>Eurotiomycetidae</taxon>
        <taxon>Onygenales</taxon>
        <taxon>Nannizziopsiaceae</taxon>
        <taxon>Emydomyces</taxon>
    </lineage>
</organism>
<dbReference type="Gene3D" id="1.10.510.10">
    <property type="entry name" value="Transferase(Phosphotransferase) domain 1"/>
    <property type="match status" value="1"/>
</dbReference>
<protein>
    <recommendedName>
        <fullName evidence="1">Protein kinase domain-containing protein</fullName>
    </recommendedName>
</protein>